<evidence type="ECO:0000313" key="14">
    <source>
        <dbReference type="EMBL" id="TCL27737.1"/>
    </source>
</evidence>
<dbReference type="AlphaFoldDB" id="A0A4R1PHN1"/>
<dbReference type="InterPro" id="IPR049371">
    <property type="entry name" value="GspD-like_N0"/>
</dbReference>
<keyword evidence="5" id="KW-0812">Transmembrane</keyword>
<keyword evidence="8" id="KW-0472">Membrane</keyword>
<comment type="subcellular location">
    <subcellularLocation>
        <location evidence="1 10">Cell outer membrane</location>
    </subcellularLocation>
</comment>
<evidence type="ECO:0000256" key="7">
    <source>
        <dbReference type="ARBA" id="ARBA00022927"/>
    </source>
</evidence>
<comment type="similarity">
    <text evidence="2">Belongs to the bacterial secretin family. GSP D subfamily.</text>
</comment>
<dbReference type="GO" id="GO:0015628">
    <property type="term" value="P:protein secretion by the type II secretion system"/>
    <property type="evidence" value="ECO:0007669"/>
    <property type="project" value="InterPro"/>
</dbReference>
<dbReference type="InterPro" id="IPR038591">
    <property type="entry name" value="NolW-like_sf"/>
</dbReference>
<evidence type="ECO:0000256" key="8">
    <source>
        <dbReference type="ARBA" id="ARBA00023136"/>
    </source>
</evidence>
<evidence type="ECO:0000256" key="4">
    <source>
        <dbReference type="ARBA" id="ARBA00022452"/>
    </source>
</evidence>
<evidence type="ECO:0000256" key="2">
    <source>
        <dbReference type="ARBA" id="ARBA00006980"/>
    </source>
</evidence>
<feature type="domain" description="GspD-like N0" evidence="13">
    <location>
        <begin position="52"/>
        <end position="122"/>
    </location>
</feature>
<dbReference type="PRINTS" id="PR00811">
    <property type="entry name" value="BCTERIALGSPD"/>
</dbReference>
<keyword evidence="3 10" id="KW-0813">Transport</keyword>
<dbReference type="Pfam" id="PF00263">
    <property type="entry name" value="Secretin"/>
    <property type="match status" value="1"/>
</dbReference>
<gene>
    <name evidence="14" type="ORF">EV691_12535</name>
</gene>
<evidence type="ECO:0000259" key="11">
    <source>
        <dbReference type="Pfam" id="PF00263"/>
    </source>
</evidence>
<comment type="caution">
    <text evidence="14">The sequence shown here is derived from an EMBL/GenBank/DDBJ whole genome shotgun (WGS) entry which is preliminary data.</text>
</comment>
<evidence type="ECO:0000256" key="9">
    <source>
        <dbReference type="ARBA" id="ARBA00023237"/>
    </source>
</evidence>
<keyword evidence="7" id="KW-0653">Protein transport</keyword>
<dbReference type="Pfam" id="PF03958">
    <property type="entry name" value="Secretin_N"/>
    <property type="match status" value="3"/>
</dbReference>
<organism evidence="14 15">
    <name type="scientific">Azotobacter chroococcum</name>
    <dbReference type="NCBI Taxonomy" id="353"/>
    <lineage>
        <taxon>Bacteria</taxon>
        <taxon>Pseudomonadati</taxon>
        <taxon>Pseudomonadota</taxon>
        <taxon>Gammaproteobacteria</taxon>
        <taxon>Pseudomonadales</taxon>
        <taxon>Pseudomonadaceae</taxon>
        <taxon>Azotobacter</taxon>
    </lineage>
</organism>
<dbReference type="EMBL" id="SMMU01000025">
    <property type="protein sequence ID" value="TCL27737.1"/>
    <property type="molecule type" value="Genomic_DNA"/>
</dbReference>
<feature type="domain" description="NolW-like" evidence="12">
    <location>
        <begin position="215"/>
        <end position="283"/>
    </location>
</feature>
<dbReference type="GO" id="GO:0009279">
    <property type="term" value="C:cell outer membrane"/>
    <property type="evidence" value="ECO:0007669"/>
    <property type="project" value="UniProtKB-SubCell"/>
</dbReference>
<dbReference type="InterPro" id="IPR001775">
    <property type="entry name" value="GspD/PilQ"/>
</dbReference>
<name>A0A4R1PHN1_9GAMM</name>
<keyword evidence="9" id="KW-0998">Cell outer membrane</keyword>
<sequence>MGCESRAESFSDLHQPTYAGRSGKLSIKTLVASLLFTSWLLACPAGADDYSLDMRDTDISEFIASIGKLTGKTIVMDPRVKGKVSISTPKSVTKEELYEIFLVQLGVNGYSVINVGKDILKVIPQQGAKLEGIEVQGGNNSPTHTSERIVTRVVQVQNVDVAALVPILRPLVDNQSGIITPYPASNVILITDREANVRRLLEVIERVDKADSDDTEIIWLQNASAPEVSETLTALIREQTKGSEGSRLMPIIKADDRTNSLLIRADKANREYLRQVIGQLDSEVQTDNNTRVHYLKYAKAEDLAEVLEKISGTISEEEGKAPPESAGTNQDAIHIKAHEATNSIVMSGSPRIIRDLGQLIEQLDIRRAQVLVEAIIVEMGEDRAKEVGVQWLLADRNGSGRALAGTNFTNLGNGLNGILDATSDGEQSVAGALRNVGGLTAGVGRLSGSGLNFAVLLKALQDDTKSNILSTPSLLTLDNQAASILVGQEIPVSTGSTLSNDNDANNQFRTIERKDVGVKLLITPQINEGGAVQLQIEQEVSSVGEQVGDDGVSFNKRQIKTAVLVDNGATIVLGGLIDDDIREGGSKVPGLGSLPVVGRLFRSDVSRITRRNLMVFIRPTIIRDQEMLTSVSKAKYGFIRDRQLIDKDSAVELFPEERPAVLPEWTGLGPTSINVLPPKK</sequence>
<evidence type="ECO:0000256" key="5">
    <source>
        <dbReference type="ARBA" id="ARBA00022692"/>
    </source>
</evidence>
<evidence type="ECO:0000259" key="12">
    <source>
        <dbReference type="Pfam" id="PF03958"/>
    </source>
</evidence>
<dbReference type="InterPro" id="IPR050810">
    <property type="entry name" value="Bact_Secretion_Sys_Channel"/>
</dbReference>
<evidence type="ECO:0000256" key="3">
    <source>
        <dbReference type="ARBA" id="ARBA00022448"/>
    </source>
</evidence>
<dbReference type="Proteomes" id="UP000295169">
    <property type="component" value="Unassembled WGS sequence"/>
</dbReference>
<dbReference type="Gene3D" id="3.30.1370.120">
    <property type="match status" value="3"/>
</dbReference>
<keyword evidence="6" id="KW-0732">Signal</keyword>
<dbReference type="PANTHER" id="PTHR30332">
    <property type="entry name" value="PROBABLE GENERAL SECRETION PATHWAY PROTEIN D"/>
    <property type="match status" value="1"/>
</dbReference>
<evidence type="ECO:0000259" key="13">
    <source>
        <dbReference type="Pfam" id="PF21305"/>
    </source>
</evidence>
<reference evidence="14 15" key="1">
    <citation type="submission" date="2019-03" db="EMBL/GenBank/DDBJ databases">
        <title>Genomic Encyclopedia of Type Strains, Phase IV (KMG-IV): sequencing the most valuable type-strain genomes for metagenomic binning, comparative biology and taxonomic classification.</title>
        <authorList>
            <person name="Goeker M."/>
        </authorList>
    </citation>
    <scope>NUCLEOTIDE SEQUENCE [LARGE SCALE GENOMIC DNA]</scope>
    <source>
        <strain evidence="14 15">DSM 2286</strain>
    </source>
</reference>
<keyword evidence="4" id="KW-1134">Transmembrane beta strand</keyword>
<evidence type="ECO:0000256" key="10">
    <source>
        <dbReference type="RuleBase" id="RU004004"/>
    </source>
</evidence>
<protein>
    <submittedName>
        <fullName evidence="14">Type II secretion system protein D (GspD)</fullName>
    </submittedName>
</protein>
<dbReference type="Pfam" id="PF21305">
    <property type="entry name" value="type_II_gspD_N0"/>
    <property type="match status" value="1"/>
</dbReference>
<evidence type="ECO:0000256" key="6">
    <source>
        <dbReference type="ARBA" id="ARBA00022729"/>
    </source>
</evidence>
<dbReference type="InterPro" id="IPR004846">
    <property type="entry name" value="T2SS/T3SS_dom"/>
</dbReference>
<evidence type="ECO:0000313" key="15">
    <source>
        <dbReference type="Proteomes" id="UP000295169"/>
    </source>
</evidence>
<dbReference type="NCBIfam" id="TIGR02517">
    <property type="entry name" value="type_II_gspD"/>
    <property type="match status" value="1"/>
</dbReference>
<dbReference type="GO" id="GO:0015627">
    <property type="term" value="C:type II protein secretion system complex"/>
    <property type="evidence" value="ECO:0007669"/>
    <property type="project" value="InterPro"/>
</dbReference>
<accession>A0A4R1PHN1</accession>
<feature type="domain" description="Type II/III secretion system secretin-like" evidence="11">
    <location>
        <begin position="459"/>
        <end position="623"/>
    </location>
</feature>
<dbReference type="InterPro" id="IPR013356">
    <property type="entry name" value="T2SS_GspD"/>
</dbReference>
<feature type="domain" description="NolW-like" evidence="12">
    <location>
        <begin position="151"/>
        <end position="211"/>
    </location>
</feature>
<evidence type="ECO:0000256" key="1">
    <source>
        <dbReference type="ARBA" id="ARBA00004442"/>
    </source>
</evidence>
<proteinExistence type="inferred from homology"/>
<dbReference type="InterPro" id="IPR005644">
    <property type="entry name" value="NolW-like"/>
</dbReference>
<dbReference type="PANTHER" id="PTHR30332:SF24">
    <property type="entry name" value="SECRETIN GSPD-RELATED"/>
    <property type="match status" value="1"/>
</dbReference>
<feature type="domain" description="NolW-like" evidence="12">
    <location>
        <begin position="290"/>
        <end position="369"/>
    </location>
</feature>